<dbReference type="AlphaFoldDB" id="A0A0P6W7D1"/>
<comment type="caution">
    <text evidence="6">The sequence shown here is derived from an EMBL/GenBank/DDBJ whole genome shotgun (WGS) entry which is preliminary data.</text>
</comment>
<protein>
    <submittedName>
        <fullName evidence="6">MFS transporter</fullName>
    </submittedName>
</protein>
<organism evidence="6 7">
    <name type="scientific">Prosthecodimorpha hirschii</name>
    <dbReference type="NCBI Taxonomy" id="665126"/>
    <lineage>
        <taxon>Bacteria</taxon>
        <taxon>Pseudomonadati</taxon>
        <taxon>Pseudomonadota</taxon>
        <taxon>Alphaproteobacteria</taxon>
        <taxon>Hyphomicrobiales</taxon>
        <taxon>Ancalomicrobiaceae</taxon>
        <taxon>Prosthecodimorpha</taxon>
    </lineage>
</organism>
<accession>A0A0P6W7D1</accession>
<evidence type="ECO:0000313" key="7">
    <source>
        <dbReference type="Proteomes" id="UP000048984"/>
    </source>
</evidence>
<keyword evidence="7" id="KW-1185">Reference proteome</keyword>
<dbReference type="InterPro" id="IPR011701">
    <property type="entry name" value="MFS"/>
</dbReference>
<feature type="transmembrane region" description="Helical" evidence="4">
    <location>
        <begin position="79"/>
        <end position="97"/>
    </location>
</feature>
<dbReference type="SUPFAM" id="SSF103473">
    <property type="entry name" value="MFS general substrate transporter"/>
    <property type="match status" value="1"/>
</dbReference>
<name>A0A0P6W7D1_9HYPH</name>
<dbReference type="Proteomes" id="UP000048984">
    <property type="component" value="Unassembled WGS sequence"/>
</dbReference>
<evidence type="ECO:0000259" key="5">
    <source>
        <dbReference type="PROSITE" id="PS50850"/>
    </source>
</evidence>
<feature type="transmembrane region" description="Helical" evidence="4">
    <location>
        <begin position="217"/>
        <end position="239"/>
    </location>
</feature>
<sequence length="406" mass="43199">MTTSTLRFPLWLMVAAGCLIAAINFGPRSAMGFFQLPMITDKGWTRETYSLAMAVQNLMWGVGAVAFGGLADRFGTARVLSLGAVTYSIGLVVMAWAPEPAWLQVGGGILVGLGVAGSAFGIIMASLGRAVPPEKRTMVFGFATAAGSFGQFFFSPLSQGLIERFGWHDALWALAGIIMIIPLLSIPLQGKPAPRAIGAVDQSVGAALSEAFGHRSFVLLFTGFFVCGFQVAFISVHFPAYIRDLGLDAKWGVTALMLIGLFNIAGSLGSGFLGMRVSKRIILALIYFLRAVAFTVFLLVPATPATVVIFSAVIGILWLSTVPPTNGLVAVMFGTRYLAMLGGIVFFSHQIGSFLGVWLGGKLYDLNHSYDPVWWMGVALGLFAAVIHMPIREAAVPRLQGPAPAE</sequence>
<evidence type="ECO:0000313" key="6">
    <source>
        <dbReference type="EMBL" id="KPL54486.1"/>
    </source>
</evidence>
<dbReference type="PANTHER" id="PTHR11360:SF284">
    <property type="entry name" value="EG:103B4.3 PROTEIN-RELATED"/>
    <property type="match status" value="1"/>
</dbReference>
<feature type="transmembrane region" description="Helical" evidence="4">
    <location>
        <begin position="139"/>
        <end position="158"/>
    </location>
</feature>
<dbReference type="STRING" id="665126.ABB55_21565"/>
<dbReference type="InterPro" id="IPR050327">
    <property type="entry name" value="Proton-linked_MCT"/>
</dbReference>
<dbReference type="CDD" id="cd17355">
    <property type="entry name" value="MFS_YcxA_like"/>
    <property type="match status" value="1"/>
</dbReference>
<dbReference type="InterPro" id="IPR036259">
    <property type="entry name" value="MFS_trans_sf"/>
</dbReference>
<dbReference type="RefSeq" id="WP_054360653.1">
    <property type="nucleotide sequence ID" value="NZ_JAPCYQ010000001.1"/>
</dbReference>
<keyword evidence="1 4" id="KW-0812">Transmembrane</keyword>
<feature type="domain" description="Major facilitator superfamily (MFS) profile" evidence="5">
    <location>
        <begin position="10"/>
        <end position="396"/>
    </location>
</feature>
<proteinExistence type="predicted"/>
<feature type="transmembrane region" description="Helical" evidence="4">
    <location>
        <begin position="306"/>
        <end position="325"/>
    </location>
</feature>
<dbReference type="PROSITE" id="PS51257">
    <property type="entry name" value="PROKAR_LIPOPROTEIN"/>
    <property type="match status" value="1"/>
</dbReference>
<dbReference type="EMBL" id="LJYW01000001">
    <property type="protein sequence ID" value="KPL54486.1"/>
    <property type="molecule type" value="Genomic_DNA"/>
</dbReference>
<feature type="transmembrane region" description="Helical" evidence="4">
    <location>
        <begin position="281"/>
        <end position="300"/>
    </location>
</feature>
<feature type="transmembrane region" description="Helical" evidence="4">
    <location>
        <begin position="103"/>
        <end position="127"/>
    </location>
</feature>
<gene>
    <name evidence="6" type="ORF">ABB55_21565</name>
</gene>
<evidence type="ECO:0000256" key="1">
    <source>
        <dbReference type="ARBA" id="ARBA00022692"/>
    </source>
</evidence>
<dbReference type="Gene3D" id="1.20.1250.20">
    <property type="entry name" value="MFS general substrate transporter like domains"/>
    <property type="match status" value="1"/>
</dbReference>
<dbReference type="GO" id="GO:0022857">
    <property type="term" value="F:transmembrane transporter activity"/>
    <property type="evidence" value="ECO:0007669"/>
    <property type="project" value="InterPro"/>
</dbReference>
<dbReference type="InterPro" id="IPR020846">
    <property type="entry name" value="MFS_dom"/>
</dbReference>
<dbReference type="PANTHER" id="PTHR11360">
    <property type="entry name" value="MONOCARBOXYLATE TRANSPORTER"/>
    <property type="match status" value="1"/>
</dbReference>
<feature type="transmembrane region" description="Helical" evidence="4">
    <location>
        <begin position="337"/>
        <end position="361"/>
    </location>
</feature>
<feature type="transmembrane region" description="Helical" evidence="4">
    <location>
        <begin position="373"/>
        <end position="391"/>
    </location>
</feature>
<feature type="transmembrane region" description="Helical" evidence="4">
    <location>
        <begin position="48"/>
        <end position="67"/>
    </location>
</feature>
<keyword evidence="3 4" id="KW-0472">Membrane</keyword>
<feature type="transmembrane region" description="Helical" evidence="4">
    <location>
        <begin position="170"/>
        <end position="188"/>
    </location>
</feature>
<evidence type="ECO:0000256" key="2">
    <source>
        <dbReference type="ARBA" id="ARBA00022989"/>
    </source>
</evidence>
<reference evidence="6 7" key="2">
    <citation type="submission" date="2015-10" db="EMBL/GenBank/DDBJ databases">
        <title>Draft Genome Sequence of Prosthecomicrobium hirschii ATCC 27832.</title>
        <authorList>
            <person name="Daniel J."/>
            <person name="Givan S.A."/>
            <person name="Brun Y.V."/>
            <person name="Brown P.J."/>
        </authorList>
    </citation>
    <scope>NUCLEOTIDE SEQUENCE [LARGE SCALE GENOMIC DNA]</scope>
    <source>
        <strain evidence="6 7">16</strain>
    </source>
</reference>
<dbReference type="PROSITE" id="PS50850">
    <property type="entry name" value="MFS"/>
    <property type="match status" value="1"/>
</dbReference>
<evidence type="ECO:0000256" key="3">
    <source>
        <dbReference type="ARBA" id="ARBA00023136"/>
    </source>
</evidence>
<keyword evidence="2 4" id="KW-1133">Transmembrane helix</keyword>
<evidence type="ECO:0000256" key="4">
    <source>
        <dbReference type="SAM" id="Phobius"/>
    </source>
</evidence>
<feature type="transmembrane region" description="Helical" evidence="4">
    <location>
        <begin position="251"/>
        <end position="274"/>
    </location>
</feature>
<dbReference type="Pfam" id="PF07690">
    <property type="entry name" value="MFS_1"/>
    <property type="match status" value="1"/>
</dbReference>
<reference evidence="6 7" key="1">
    <citation type="submission" date="2015-09" db="EMBL/GenBank/DDBJ databases">
        <authorList>
            <person name="Jackson K.R."/>
            <person name="Lunt B.L."/>
            <person name="Fisher J.N.B."/>
            <person name="Gardner A.V."/>
            <person name="Bailey M.E."/>
            <person name="Deus L.M."/>
            <person name="Earl A.S."/>
            <person name="Gibby P.D."/>
            <person name="Hartmann K.A."/>
            <person name="Liu J.E."/>
            <person name="Manci A.M."/>
            <person name="Nielsen D.A."/>
            <person name="Solomon M.B."/>
            <person name="Breakwell D.P."/>
            <person name="Burnett S.H."/>
            <person name="Grose J.H."/>
        </authorList>
    </citation>
    <scope>NUCLEOTIDE SEQUENCE [LARGE SCALE GENOMIC DNA]</scope>
    <source>
        <strain evidence="6 7">16</strain>
    </source>
</reference>